<feature type="compositionally biased region" description="Polar residues" evidence="1">
    <location>
        <begin position="110"/>
        <end position="124"/>
    </location>
</feature>
<name>A0A8H7D1P4_9AGAR</name>
<feature type="region of interest" description="Disordered" evidence="1">
    <location>
        <begin position="14"/>
        <end position="33"/>
    </location>
</feature>
<evidence type="ECO:0000313" key="3">
    <source>
        <dbReference type="Proteomes" id="UP000620124"/>
    </source>
</evidence>
<gene>
    <name evidence="2" type="ORF">MVEN_00912400</name>
</gene>
<dbReference type="Proteomes" id="UP000620124">
    <property type="component" value="Unassembled WGS sequence"/>
</dbReference>
<sequence>MWAKLTQTFKLRQVHDDRGTNSHGEVLADDPEQYPIPAVVHRVPASLGPPRSFSTRPTVLKRHAKDNDEPKEPKRAPSLMKRVASSFGTQKHVASQVLVGQSLADAERGPTSSHNRPNPPASETQPKHHSSFNVSKRSSLVGPRSPTTTEHIRSPPRIDEPRVSGHDRTTDPATPFLAKSGSVHFVPHHDHTPGTDQNGRYAYDQSVMTHPRTQQYTSAGQRNVLVESGTSQTLGLYGQSHVDTYETLVHEAGSDCL</sequence>
<evidence type="ECO:0000256" key="1">
    <source>
        <dbReference type="SAM" id="MobiDB-lite"/>
    </source>
</evidence>
<organism evidence="2 3">
    <name type="scientific">Mycena venus</name>
    <dbReference type="NCBI Taxonomy" id="2733690"/>
    <lineage>
        <taxon>Eukaryota</taxon>
        <taxon>Fungi</taxon>
        <taxon>Dikarya</taxon>
        <taxon>Basidiomycota</taxon>
        <taxon>Agaricomycotina</taxon>
        <taxon>Agaricomycetes</taxon>
        <taxon>Agaricomycetidae</taxon>
        <taxon>Agaricales</taxon>
        <taxon>Marasmiineae</taxon>
        <taxon>Mycenaceae</taxon>
        <taxon>Mycena</taxon>
    </lineage>
</organism>
<dbReference type="EMBL" id="JACAZI010000007">
    <property type="protein sequence ID" value="KAF7355841.1"/>
    <property type="molecule type" value="Genomic_DNA"/>
</dbReference>
<evidence type="ECO:0000313" key="2">
    <source>
        <dbReference type="EMBL" id="KAF7355841.1"/>
    </source>
</evidence>
<feature type="compositionally biased region" description="Basic and acidic residues" evidence="1">
    <location>
        <begin position="150"/>
        <end position="170"/>
    </location>
</feature>
<dbReference type="AlphaFoldDB" id="A0A8H7D1P4"/>
<feature type="region of interest" description="Disordered" evidence="1">
    <location>
        <begin position="105"/>
        <end position="178"/>
    </location>
</feature>
<accession>A0A8H7D1P4</accession>
<feature type="compositionally biased region" description="Basic and acidic residues" evidence="1">
    <location>
        <begin position="65"/>
        <end position="75"/>
    </location>
</feature>
<proteinExistence type="predicted"/>
<dbReference type="OrthoDB" id="2593174at2759"/>
<feature type="region of interest" description="Disordered" evidence="1">
    <location>
        <begin position="43"/>
        <end position="79"/>
    </location>
</feature>
<comment type="caution">
    <text evidence="2">The sequence shown here is derived from an EMBL/GenBank/DDBJ whole genome shotgun (WGS) entry which is preliminary data.</text>
</comment>
<reference evidence="2" key="1">
    <citation type="submission" date="2020-05" db="EMBL/GenBank/DDBJ databases">
        <title>Mycena genomes resolve the evolution of fungal bioluminescence.</title>
        <authorList>
            <person name="Tsai I.J."/>
        </authorList>
    </citation>
    <scope>NUCLEOTIDE SEQUENCE</scope>
    <source>
        <strain evidence="2">CCC161011</strain>
    </source>
</reference>
<protein>
    <submittedName>
        <fullName evidence="2">Uncharacterized protein</fullName>
    </submittedName>
</protein>
<keyword evidence="3" id="KW-1185">Reference proteome</keyword>